<evidence type="ECO:0000256" key="7">
    <source>
        <dbReference type="ARBA" id="ARBA00013025"/>
    </source>
</evidence>
<gene>
    <name evidence="21" type="ORF">ENL71_07195</name>
</gene>
<evidence type="ECO:0000256" key="5">
    <source>
        <dbReference type="ARBA" id="ARBA00011245"/>
    </source>
</evidence>
<dbReference type="SUPFAM" id="SSF53244">
    <property type="entry name" value="MurD-like peptide ligases, peptide-binding domain"/>
    <property type="match status" value="1"/>
</dbReference>
<comment type="catalytic activity">
    <reaction evidence="16">
        <text>(6S)-5,6,7,8-tetrahydrofolyl-(gamma-L-Glu)(n) + L-glutamate + ATP = (6S)-5,6,7,8-tetrahydrofolyl-(gamma-L-Glu)(n+1) + ADP + phosphate + H(+)</text>
        <dbReference type="Rhea" id="RHEA:10580"/>
        <dbReference type="Rhea" id="RHEA-COMP:14738"/>
        <dbReference type="Rhea" id="RHEA-COMP:14740"/>
        <dbReference type="ChEBI" id="CHEBI:15378"/>
        <dbReference type="ChEBI" id="CHEBI:29985"/>
        <dbReference type="ChEBI" id="CHEBI:30616"/>
        <dbReference type="ChEBI" id="CHEBI:43474"/>
        <dbReference type="ChEBI" id="CHEBI:141005"/>
        <dbReference type="ChEBI" id="CHEBI:456216"/>
        <dbReference type="EC" id="6.3.2.17"/>
    </reaction>
</comment>
<dbReference type="FunFam" id="3.40.1190.10:FF:000004">
    <property type="entry name" value="Dihydrofolate synthase/folylpolyglutamate synthase"/>
    <property type="match status" value="1"/>
</dbReference>
<evidence type="ECO:0000256" key="6">
    <source>
        <dbReference type="ARBA" id="ARBA00013023"/>
    </source>
</evidence>
<keyword evidence="10" id="KW-0479">Metal-binding</keyword>
<comment type="subunit">
    <text evidence="5">Monomer.</text>
</comment>
<name>A0A7C5V2X5_9FIRM</name>
<dbReference type="Gene3D" id="3.90.190.20">
    <property type="entry name" value="Mur ligase, C-terminal domain"/>
    <property type="match status" value="1"/>
</dbReference>
<evidence type="ECO:0000256" key="2">
    <source>
        <dbReference type="ARBA" id="ARBA00004799"/>
    </source>
</evidence>
<dbReference type="GO" id="GO:0004326">
    <property type="term" value="F:tetrahydrofolylpolyglutamate synthase activity"/>
    <property type="evidence" value="ECO:0007669"/>
    <property type="project" value="UniProtKB-EC"/>
</dbReference>
<dbReference type="EC" id="6.3.2.12" evidence="6"/>
<keyword evidence="14" id="KW-0289">Folate biosynthesis</keyword>
<dbReference type="EMBL" id="DRUZ01000086">
    <property type="protein sequence ID" value="HHS02267.1"/>
    <property type="molecule type" value="Genomic_DNA"/>
</dbReference>
<evidence type="ECO:0000256" key="16">
    <source>
        <dbReference type="ARBA" id="ARBA00047493"/>
    </source>
</evidence>
<dbReference type="GO" id="GO:0005524">
    <property type="term" value="F:ATP binding"/>
    <property type="evidence" value="ECO:0007669"/>
    <property type="project" value="UniProtKB-KW"/>
</dbReference>
<dbReference type="InterPro" id="IPR018109">
    <property type="entry name" value="Folylpolyglutamate_synth_CS"/>
</dbReference>
<accession>A0A7C5V2X5</accession>
<dbReference type="NCBIfam" id="TIGR01499">
    <property type="entry name" value="folC"/>
    <property type="match status" value="1"/>
</dbReference>
<comment type="cofactor">
    <cofactor evidence="1">
        <name>Mg(2+)</name>
        <dbReference type="ChEBI" id="CHEBI:18420"/>
    </cofactor>
</comment>
<keyword evidence="11 18" id="KW-0547">Nucleotide-binding</keyword>
<evidence type="ECO:0000256" key="18">
    <source>
        <dbReference type="PIRNR" id="PIRNR001563"/>
    </source>
</evidence>
<reference evidence="21" key="1">
    <citation type="journal article" date="2020" name="mSystems">
        <title>Genome- and Community-Level Interaction Insights into Carbon Utilization and Element Cycling Functions of Hydrothermarchaeota in Hydrothermal Sediment.</title>
        <authorList>
            <person name="Zhou Z."/>
            <person name="Liu Y."/>
            <person name="Xu W."/>
            <person name="Pan J."/>
            <person name="Luo Z.H."/>
            <person name="Li M."/>
        </authorList>
    </citation>
    <scope>NUCLEOTIDE SEQUENCE [LARGE SCALE GENOMIC DNA]</scope>
    <source>
        <strain evidence="21">SpSt-102</strain>
    </source>
</reference>
<evidence type="ECO:0000256" key="1">
    <source>
        <dbReference type="ARBA" id="ARBA00001946"/>
    </source>
</evidence>
<dbReference type="PROSITE" id="PS01011">
    <property type="entry name" value="FOLYLPOLYGLU_SYNT_1"/>
    <property type="match status" value="1"/>
</dbReference>
<comment type="catalytic activity">
    <reaction evidence="17">
        <text>7,8-dihydropteroate + L-glutamate + ATP = 7,8-dihydrofolate + ADP + phosphate + H(+)</text>
        <dbReference type="Rhea" id="RHEA:23584"/>
        <dbReference type="ChEBI" id="CHEBI:15378"/>
        <dbReference type="ChEBI" id="CHEBI:17839"/>
        <dbReference type="ChEBI" id="CHEBI:29985"/>
        <dbReference type="ChEBI" id="CHEBI:30616"/>
        <dbReference type="ChEBI" id="CHEBI:43474"/>
        <dbReference type="ChEBI" id="CHEBI:57451"/>
        <dbReference type="ChEBI" id="CHEBI:456216"/>
        <dbReference type="EC" id="6.3.2.12"/>
    </reaction>
</comment>
<evidence type="ECO:0000256" key="15">
    <source>
        <dbReference type="ARBA" id="ARBA00030592"/>
    </source>
</evidence>
<dbReference type="PROSITE" id="PS01012">
    <property type="entry name" value="FOLYLPOLYGLU_SYNT_2"/>
    <property type="match status" value="1"/>
</dbReference>
<feature type="domain" description="Mur ligase C-terminal" evidence="19">
    <location>
        <begin position="301"/>
        <end position="419"/>
    </location>
</feature>
<dbReference type="InterPro" id="IPR036565">
    <property type="entry name" value="Mur-like_cat_sf"/>
</dbReference>
<dbReference type="Pfam" id="PF02875">
    <property type="entry name" value="Mur_ligase_C"/>
    <property type="match status" value="1"/>
</dbReference>
<proteinExistence type="inferred from homology"/>
<keyword evidence="13" id="KW-0460">Magnesium</keyword>
<organism evidence="21">
    <name type="scientific">Caldicellulosiruptor owensensis</name>
    <dbReference type="NCBI Taxonomy" id="55205"/>
    <lineage>
        <taxon>Bacteria</taxon>
        <taxon>Bacillati</taxon>
        <taxon>Bacillota</taxon>
        <taxon>Bacillota incertae sedis</taxon>
        <taxon>Caldicellulosiruptorales</taxon>
        <taxon>Caldicellulosiruptoraceae</taxon>
        <taxon>Caldicellulosiruptor</taxon>
    </lineage>
</organism>
<dbReference type="InterPro" id="IPR001645">
    <property type="entry name" value="Folylpolyglutamate_synth"/>
</dbReference>
<dbReference type="AlphaFoldDB" id="A0A7C5V2X5"/>
<evidence type="ECO:0000256" key="17">
    <source>
        <dbReference type="ARBA" id="ARBA00049161"/>
    </source>
</evidence>
<evidence type="ECO:0000256" key="10">
    <source>
        <dbReference type="ARBA" id="ARBA00022723"/>
    </source>
</evidence>
<keyword evidence="12 18" id="KW-0067">ATP-binding</keyword>
<comment type="caution">
    <text evidence="21">The sequence shown here is derived from an EMBL/GenBank/DDBJ whole genome shotgun (WGS) entry which is preliminary data.</text>
</comment>
<keyword evidence="9 18" id="KW-0436">Ligase</keyword>
<evidence type="ECO:0000256" key="8">
    <source>
        <dbReference type="ARBA" id="ARBA00019357"/>
    </source>
</evidence>
<dbReference type="Pfam" id="PF08245">
    <property type="entry name" value="Mur_ligase_M"/>
    <property type="match status" value="1"/>
</dbReference>
<sequence>MLKMSMTYEQALDFIHSTYKFGTKLGLQNIRKLLEFMGNPQKGLKVIHIAGTNGKGSTCAFINQMLIEAGFRVGLYTSPFLESFNERIKFNNQPIGNQELASITEFVKEKIEEMLRQGFSHPTEFEVVTAIGFEFFKRKNVDFVVLEVGLGGRFDATNVVENPELCIITSIGFDHMDILGPTIEKIAYEKAGIIKRNSKVILGVQRHKGVREIISKVCKQQSAQLIEVEEDYHVLKNALDGIVFDCVTPRGIYKNLEIKLLGTHQIENALNCIYAYECLREKYDIKIEALVRGLLNARWNGRFEVFMNSPLVVLDGAHNVDGMRMLIENCKMYLSSRRIVAVVGILKDKEYEKMISLLKNLTGKIIFTLVPYQKRAFSEEEALDVSNRFGLEFIADFKYAIKYALGLCGKDGAVIICGSLYLVGAARSFLKNMLSVL</sequence>
<dbReference type="EC" id="6.3.2.17" evidence="7"/>
<comment type="pathway">
    <text evidence="2">Cofactor biosynthesis; tetrahydrofolate biosynthesis; 7,8-dihydrofolate from 2-amino-4-hydroxy-6-hydroxymethyl-7,8-dihydropteridine diphosphate and 4-aminobenzoate: step 2/2.</text>
</comment>
<evidence type="ECO:0000259" key="20">
    <source>
        <dbReference type="Pfam" id="PF08245"/>
    </source>
</evidence>
<evidence type="ECO:0000256" key="11">
    <source>
        <dbReference type="ARBA" id="ARBA00022741"/>
    </source>
</evidence>
<evidence type="ECO:0000256" key="4">
    <source>
        <dbReference type="ARBA" id="ARBA00008276"/>
    </source>
</evidence>
<evidence type="ECO:0000259" key="19">
    <source>
        <dbReference type="Pfam" id="PF02875"/>
    </source>
</evidence>
<dbReference type="PANTHER" id="PTHR11136">
    <property type="entry name" value="FOLYLPOLYGLUTAMATE SYNTHASE-RELATED"/>
    <property type="match status" value="1"/>
</dbReference>
<dbReference type="GO" id="GO:0046656">
    <property type="term" value="P:folic acid biosynthetic process"/>
    <property type="evidence" value="ECO:0007669"/>
    <property type="project" value="UniProtKB-KW"/>
</dbReference>
<dbReference type="PIRSF" id="PIRSF001563">
    <property type="entry name" value="Folylpolyglu_synth"/>
    <property type="match status" value="1"/>
</dbReference>
<evidence type="ECO:0000256" key="13">
    <source>
        <dbReference type="ARBA" id="ARBA00022842"/>
    </source>
</evidence>
<evidence type="ECO:0000256" key="3">
    <source>
        <dbReference type="ARBA" id="ARBA00005150"/>
    </source>
</evidence>
<dbReference type="PANTHER" id="PTHR11136:SF0">
    <property type="entry name" value="DIHYDROFOLATE SYNTHETASE-RELATED"/>
    <property type="match status" value="1"/>
</dbReference>
<dbReference type="InterPro" id="IPR004101">
    <property type="entry name" value="Mur_ligase_C"/>
</dbReference>
<comment type="similarity">
    <text evidence="4 18">Belongs to the folylpolyglutamate synthase family.</text>
</comment>
<evidence type="ECO:0000256" key="9">
    <source>
        <dbReference type="ARBA" id="ARBA00022598"/>
    </source>
</evidence>
<dbReference type="InterPro" id="IPR013221">
    <property type="entry name" value="Mur_ligase_cen"/>
</dbReference>
<feature type="domain" description="Mur ligase central" evidence="20">
    <location>
        <begin position="49"/>
        <end position="275"/>
    </location>
</feature>
<dbReference type="GO" id="GO:0008841">
    <property type="term" value="F:dihydrofolate synthase activity"/>
    <property type="evidence" value="ECO:0007669"/>
    <property type="project" value="UniProtKB-EC"/>
</dbReference>
<dbReference type="InterPro" id="IPR036615">
    <property type="entry name" value="Mur_ligase_C_dom_sf"/>
</dbReference>
<evidence type="ECO:0000313" key="21">
    <source>
        <dbReference type="EMBL" id="HHS02267.1"/>
    </source>
</evidence>
<dbReference type="Gene3D" id="3.40.1190.10">
    <property type="entry name" value="Mur-like, catalytic domain"/>
    <property type="match status" value="1"/>
</dbReference>
<dbReference type="GO" id="GO:0005737">
    <property type="term" value="C:cytoplasm"/>
    <property type="evidence" value="ECO:0007669"/>
    <property type="project" value="TreeGrafter"/>
</dbReference>
<dbReference type="GO" id="GO:0046872">
    <property type="term" value="F:metal ion binding"/>
    <property type="evidence" value="ECO:0007669"/>
    <property type="project" value="UniProtKB-KW"/>
</dbReference>
<protein>
    <recommendedName>
        <fullName evidence="8">Dihydrofolate synthase/folylpolyglutamate synthase</fullName>
        <ecNumber evidence="6">6.3.2.12</ecNumber>
        <ecNumber evidence="7">6.3.2.17</ecNumber>
    </recommendedName>
    <alternativeName>
        <fullName evidence="15">Tetrahydrofolylpolyglutamate synthase</fullName>
    </alternativeName>
</protein>
<dbReference type="SUPFAM" id="SSF53623">
    <property type="entry name" value="MurD-like peptide ligases, catalytic domain"/>
    <property type="match status" value="1"/>
</dbReference>
<evidence type="ECO:0000256" key="12">
    <source>
        <dbReference type="ARBA" id="ARBA00022840"/>
    </source>
</evidence>
<evidence type="ECO:0000256" key="14">
    <source>
        <dbReference type="ARBA" id="ARBA00022909"/>
    </source>
</evidence>
<comment type="pathway">
    <text evidence="3">Cofactor biosynthesis; tetrahydrofolylpolyglutamate biosynthesis.</text>
</comment>